<dbReference type="EMBL" id="AAOT01000047">
    <property type="protein sequence ID" value="EAR49794.1"/>
    <property type="molecule type" value="Genomic_DNA"/>
</dbReference>
<sequence length="303" mass="32795">MRATLLAALLALTALLLPGAATAERQTLGYGRIFNNDLIGDGLDRWRTGSYTWSLIRGPGWQGRAPARPGQVMEYRFHTEIIAPSRLNGTGSRDRRYAGIHSLGAHTHVARGPFDLAFGADLVFTGPQTGIDDAQAWVHDRTDAPRMGVREWQIGDGAHLHGTLEAARPVVLQGAIFRPFAELQHGVEDLGRIGVDWMVGDILSDGLLLRDSVTGHLVRGIEGAVTGLGFVGGLDVTRISESLYLPAGGVATLAEERLRVRAGVHWQAAADVSFFYGLTYLGEEFEEQTEGQVLGSLKLNFAF</sequence>
<evidence type="ECO:0008006" key="4">
    <source>
        <dbReference type="Google" id="ProtNLM"/>
    </source>
</evidence>
<evidence type="ECO:0000256" key="1">
    <source>
        <dbReference type="SAM" id="SignalP"/>
    </source>
</evidence>
<dbReference type="HOGENOM" id="CLU_053522_0_0_5"/>
<reference evidence="2 3" key="1">
    <citation type="journal article" date="2010" name="J. Bacteriol.">
        <title>Genome sequences of Oceanicola granulosus HTCC2516(T) and Oceanicola batsensis HTCC2597(TDelta).</title>
        <authorList>
            <person name="Thrash J.C."/>
            <person name="Cho J.C."/>
            <person name="Vergin K.L."/>
            <person name="Giovannoni S.J."/>
        </authorList>
    </citation>
    <scope>NUCLEOTIDE SEQUENCE [LARGE SCALE GENOMIC DNA]</scope>
    <source>
        <strain evidence="3">ATCC BAA-861 / DSM 15982 / KCTC 12143 / HTCC2516</strain>
    </source>
</reference>
<feature type="signal peptide" evidence="1">
    <location>
        <begin position="1"/>
        <end position="23"/>
    </location>
</feature>
<proteinExistence type="predicted"/>
<dbReference type="Proteomes" id="UP000003635">
    <property type="component" value="Unassembled WGS sequence"/>
</dbReference>
<organism evidence="2 3">
    <name type="scientific">Oceanicola granulosus (strain ATCC BAA-861 / DSM 15982 / KCTC 12143 / HTCC2516)</name>
    <dbReference type="NCBI Taxonomy" id="314256"/>
    <lineage>
        <taxon>Bacteria</taxon>
        <taxon>Pseudomonadati</taxon>
        <taxon>Pseudomonadota</taxon>
        <taxon>Alphaproteobacteria</taxon>
        <taxon>Rhodobacterales</taxon>
        <taxon>Roseobacteraceae</taxon>
        <taxon>Oceanicola</taxon>
    </lineage>
</organism>
<name>Q2CAT7_OCEGH</name>
<keyword evidence="1" id="KW-0732">Signal</keyword>
<dbReference type="AlphaFoldDB" id="Q2CAT7"/>
<dbReference type="Gene3D" id="2.40.128.140">
    <property type="entry name" value="Outer membrane protein"/>
    <property type="match status" value="1"/>
</dbReference>
<dbReference type="eggNOG" id="ENOG502Z7MF">
    <property type="taxonomic scope" value="Bacteria"/>
</dbReference>
<dbReference type="RefSeq" id="WP_007256326.1">
    <property type="nucleotide sequence ID" value="NZ_CH724108.1"/>
</dbReference>
<evidence type="ECO:0000313" key="3">
    <source>
        <dbReference type="Proteomes" id="UP000003635"/>
    </source>
</evidence>
<feature type="chain" id="PRO_5004207463" description="Lipid A deacylase LpxR family protein" evidence="1">
    <location>
        <begin position="24"/>
        <end position="303"/>
    </location>
</feature>
<accession>Q2CAT7</accession>
<keyword evidence="3" id="KW-1185">Reference proteome</keyword>
<protein>
    <recommendedName>
        <fullName evidence="4">Lipid A deacylase LpxR family protein</fullName>
    </recommendedName>
</protein>
<dbReference type="InterPro" id="IPR037107">
    <property type="entry name" value="Put_OMP_sf"/>
</dbReference>
<evidence type="ECO:0000313" key="2">
    <source>
        <dbReference type="EMBL" id="EAR49794.1"/>
    </source>
</evidence>
<comment type="caution">
    <text evidence="2">The sequence shown here is derived from an EMBL/GenBank/DDBJ whole genome shotgun (WGS) entry which is preliminary data.</text>
</comment>
<dbReference type="OrthoDB" id="7721289at2"/>
<gene>
    <name evidence="2" type="ORF">OG2516_14086</name>
</gene>
<dbReference type="STRING" id="314256.OG2516_14086"/>